<organism evidence="1 2">
    <name type="scientific">Alkanindiges hydrocarboniclasticus</name>
    <dbReference type="NCBI Taxonomy" id="1907941"/>
    <lineage>
        <taxon>Bacteria</taxon>
        <taxon>Pseudomonadati</taxon>
        <taxon>Pseudomonadota</taxon>
        <taxon>Gammaproteobacteria</taxon>
        <taxon>Moraxellales</taxon>
        <taxon>Moraxellaceae</taxon>
        <taxon>Alkanindiges</taxon>
    </lineage>
</organism>
<dbReference type="EMBL" id="MLCN01000047">
    <property type="protein sequence ID" value="ONG37673.1"/>
    <property type="molecule type" value="Genomic_DNA"/>
</dbReference>
<name>A0A1S8CQS3_9GAMM</name>
<comment type="caution">
    <text evidence="1">The sequence shown here is derived from an EMBL/GenBank/DDBJ whole genome shotgun (WGS) entry which is preliminary data.</text>
</comment>
<protein>
    <submittedName>
        <fullName evidence="1">Uncharacterized protein</fullName>
    </submittedName>
</protein>
<dbReference type="AlphaFoldDB" id="A0A1S8CQS3"/>
<evidence type="ECO:0000313" key="1">
    <source>
        <dbReference type="EMBL" id="ONG37673.1"/>
    </source>
</evidence>
<proteinExistence type="predicted"/>
<dbReference type="RefSeq" id="WP_076879211.1">
    <property type="nucleotide sequence ID" value="NZ_MLCN01000047.1"/>
</dbReference>
<evidence type="ECO:0000313" key="2">
    <source>
        <dbReference type="Proteomes" id="UP000192132"/>
    </source>
</evidence>
<gene>
    <name evidence="1" type="ORF">BKE30_14000</name>
</gene>
<accession>A0A1S8CQS3</accession>
<sequence>MFTYIQRVEWSGKAETLSKCQAITKAEQMEVYATSLNQTRDMTAYTLYHFTEGHLIRPSIEDCLLLLHQSDGFLIEESDGDKTLILKNSTNFYDVYFLCNKIALIELDNTLKGLTMFNAAFL</sequence>
<dbReference type="STRING" id="1907941.BKE30_14000"/>
<dbReference type="Proteomes" id="UP000192132">
    <property type="component" value="Unassembled WGS sequence"/>
</dbReference>
<keyword evidence="2" id="KW-1185">Reference proteome</keyword>
<reference evidence="1 2" key="1">
    <citation type="submission" date="2016-10" db="EMBL/GenBank/DDBJ databases">
        <title>Draft Genome sequence of Alkanindiges sp. strain H1.</title>
        <authorList>
            <person name="Subhash Y."/>
            <person name="Lee S."/>
        </authorList>
    </citation>
    <scope>NUCLEOTIDE SEQUENCE [LARGE SCALE GENOMIC DNA]</scope>
    <source>
        <strain evidence="1 2">H1</strain>
    </source>
</reference>